<dbReference type="Proteomes" id="UP000198981">
    <property type="component" value="Unassembled WGS sequence"/>
</dbReference>
<dbReference type="InterPro" id="IPR036271">
    <property type="entry name" value="Tet_transcr_reg_TetR-rel_C_sf"/>
</dbReference>
<keyword evidence="1 2" id="KW-0238">DNA-binding</keyword>
<keyword evidence="5" id="KW-1185">Reference proteome</keyword>
<dbReference type="Pfam" id="PF00440">
    <property type="entry name" value="TetR_N"/>
    <property type="match status" value="1"/>
</dbReference>
<dbReference type="STRING" id="1960309.SAMN03159343_1534"/>
<proteinExistence type="predicted"/>
<dbReference type="SUPFAM" id="SSF46689">
    <property type="entry name" value="Homeodomain-like"/>
    <property type="match status" value="1"/>
</dbReference>
<organism evidence="4 5">
    <name type="scientific">Klenkia marina</name>
    <dbReference type="NCBI Taxonomy" id="1960309"/>
    <lineage>
        <taxon>Bacteria</taxon>
        <taxon>Bacillati</taxon>
        <taxon>Actinomycetota</taxon>
        <taxon>Actinomycetes</taxon>
        <taxon>Geodermatophilales</taxon>
        <taxon>Geodermatophilaceae</taxon>
        <taxon>Klenkia</taxon>
    </lineage>
</organism>
<dbReference type="PANTHER" id="PTHR30055:SF200">
    <property type="entry name" value="HTH-TYPE TRANSCRIPTIONAL REPRESSOR BDCR"/>
    <property type="match status" value="1"/>
</dbReference>
<dbReference type="PROSITE" id="PS50977">
    <property type="entry name" value="HTH_TETR_2"/>
    <property type="match status" value="1"/>
</dbReference>
<reference evidence="5" key="1">
    <citation type="submission" date="2016-10" db="EMBL/GenBank/DDBJ databases">
        <authorList>
            <person name="Varghese N."/>
            <person name="Submissions S."/>
        </authorList>
    </citation>
    <scope>NUCLEOTIDE SEQUENCE [LARGE SCALE GENOMIC DNA]</scope>
    <source>
        <strain evidence="5">DSM 45722</strain>
    </source>
</reference>
<dbReference type="EMBL" id="FMUH01000002">
    <property type="protein sequence ID" value="SCX45142.1"/>
    <property type="molecule type" value="Genomic_DNA"/>
</dbReference>
<evidence type="ECO:0000313" key="4">
    <source>
        <dbReference type="EMBL" id="SCX45142.1"/>
    </source>
</evidence>
<evidence type="ECO:0000313" key="5">
    <source>
        <dbReference type="Proteomes" id="UP000198981"/>
    </source>
</evidence>
<feature type="DNA-binding region" description="H-T-H motif" evidence="2">
    <location>
        <begin position="74"/>
        <end position="93"/>
    </location>
</feature>
<dbReference type="OrthoDB" id="4214267at2"/>
<dbReference type="GO" id="GO:0000976">
    <property type="term" value="F:transcription cis-regulatory region binding"/>
    <property type="evidence" value="ECO:0007669"/>
    <property type="project" value="TreeGrafter"/>
</dbReference>
<dbReference type="InterPro" id="IPR001647">
    <property type="entry name" value="HTH_TetR"/>
</dbReference>
<dbReference type="SUPFAM" id="SSF48498">
    <property type="entry name" value="Tetracyclin repressor-like, C-terminal domain"/>
    <property type="match status" value="1"/>
</dbReference>
<evidence type="ECO:0000256" key="2">
    <source>
        <dbReference type="PROSITE-ProRule" id="PRU00335"/>
    </source>
</evidence>
<feature type="domain" description="HTH tetR-type" evidence="3">
    <location>
        <begin position="51"/>
        <end position="111"/>
    </location>
</feature>
<protein>
    <submittedName>
        <fullName evidence="4">Transcriptional regulator, TetR family</fullName>
    </submittedName>
</protein>
<evidence type="ECO:0000259" key="3">
    <source>
        <dbReference type="PROSITE" id="PS50977"/>
    </source>
</evidence>
<dbReference type="Gene3D" id="1.10.357.10">
    <property type="entry name" value="Tetracycline Repressor, domain 2"/>
    <property type="match status" value="1"/>
</dbReference>
<name>A0A1G4XVB1_9ACTN</name>
<dbReference type="GO" id="GO:0003700">
    <property type="term" value="F:DNA-binding transcription factor activity"/>
    <property type="evidence" value="ECO:0007669"/>
    <property type="project" value="TreeGrafter"/>
</dbReference>
<dbReference type="InterPro" id="IPR009057">
    <property type="entry name" value="Homeodomain-like_sf"/>
</dbReference>
<evidence type="ECO:0000256" key="1">
    <source>
        <dbReference type="ARBA" id="ARBA00023125"/>
    </source>
</evidence>
<dbReference type="AlphaFoldDB" id="A0A1G4XVB1"/>
<dbReference type="PANTHER" id="PTHR30055">
    <property type="entry name" value="HTH-TYPE TRANSCRIPTIONAL REGULATOR RUTR"/>
    <property type="match status" value="1"/>
</dbReference>
<accession>A0A1G4XVB1</accession>
<dbReference type="InterPro" id="IPR050109">
    <property type="entry name" value="HTH-type_TetR-like_transc_reg"/>
</dbReference>
<sequence>MPTHRRAANRSVTQTCTIADVTAAIDYSDAATALVPVDPLGAPLPVRRSREERQAIVLDTAERLFAGRSSRSVGMDELVRETGLGKMTVYRLFKSKDDLVGAYLSRKAATLLGFIDAELHRNALDPRGALLTIVDVVEKDVTRTGFRGCPFTNVSSEYDDPQHPARSAAADYKYELHMRLVHLAEELVPGRGDDLAAQLHLIIDGMQLSGGLLGPDGPASHGRRLAERLVDAAVTGA</sequence>
<gene>
    <name evidence="4" type="ORF">SAMN03159343_1534</name>
</gene>